<dbReference type="eggNOG" id="ENOG502SARD">
    <property type="taxonomic scope" value="Eukaryota"/>
</dbReference>
<keyword evidence="1" id="KW-0472">Membrane</keyword>
<feature type="transmembrane region" description="Helical" evidence="1">
    <location>
        <begin position="130"/>
        <end position="148"/>
    </location>
</feature>
<dbReference type="Proteomes" id="UP000019484">
    <property type="component" value="Unassembled WGS sequence"/>
</dbReference>
<accession>W9XDA9</accession>
<reference evidence="2 3" key="1">
    <citation type="submission" date="2013-03" db="EMBL/GenBank/DDBJ databases">
        <title>The Genome Sequence of Capronia coronata CBS 617.96.</title>
        <authorList>
            <consortium name="The Broad Institute Genomics Platform"/>
            <person name="Cuomo C."/>
            <person name="de Hoog S."/>
            <person name="Gorbushina A."/>
            <person name="Walker B."/>
            <person name="Young S.K."/>
            <person name="Zeng Q."/>
            <person name="Gargeya S."/>
            <person name="Fitzgerald M."/>
            <person name="Haas B."/>
            <person name="Abouelleil A."/>
            <person name="Allen A.W."/>
            <person name="Alvarado L."/>
            <person name="Arachchi H.M."/>
            <person name="Berlin A.M."/>
            <person name="Chapman S.B."/>
            <person name="Gainer-Dewar J."/>
            <person name="Goldberg J."/>
            <person name="Griggs A."/>
            <person name="Gujja S."/>
            <person name="Hansen M."/>
            <person name="Howarth C."/>
            <person name="Imamovic A."/>
            <person name="Ireland A."/>
            <person name="Larimer J."/>
            <person name="McCowan C."/>
            <person name="Murphy C."/>
            <person name="Pearson M."/>
            <person name="Poon T.W."/>
            <person name="Priest M."/>
            <person name="Roberts A."/>
            <person name="Saif S."/>
            <person name="Shea T."/>
            <person name="Sisk P."/>
            <person name="Sykes S."/>
            <person name="Wortman J."/>
            <person name="Nusbaum C."/>
            <person name="Birren B."/>
        </authorList>
    </citation>
    <scope>NUCLEOTIDE SEQUENCE [LARGE SCALE GENOMIC DNA]</scope>
    <source>
        <strain evidence="2 3">CBS 617.96</strain>
    </source>
</reference>
<dbReference type="AlphaFoldDB" id="W9XDA9"/>
<gene>
    <name evidence="2" type="ORF">A1O1_08857</name>
</gene>
<sequence>MAPSKTFFSNFRLSNIVNLLLRSLQLVDGLVVIGLYGIDLNRARKEDKYSDGKWVYAVTVGSIAAATAVVYAFVSVFMHYRSLTFLFAWDWVLMVLWAALSGIFGTMYLNEKVEMEAGIHRMKVAVGFDLAGLVLWFVTAVMGSLWFFRERWGGRISRPGKA</sequence>
<keyword evidence="3" id="KW-1185">Reference proteome</keyword>
<evidence type="ECO:0000313" key="3">
    <source>
        <dbReference type="Proteomes" id="UP000019484"/>
    </source>
</evidence>
<dbReference type="RefSeq" id="XP_007727905.1">
    <property type="nucleotide sequence ID" value="XM_007729715.1"/>
</dbReference>
<dbReference type="PANTHER" id="PTHR42083">
    <property type="entry name" value="MARVEL DOMAIN-CONTAINING PROTEIN"/>
    <property type="match status" value="1"/>
</dbReference>
<dbReference type="EMBL" id="AMWN01000011">
    <property type="protein sequence ID" value="EXJ78457.1"/>
    <property type="molecule type" value="Genomic_DNA"/>
</dbReference>
<organism evidence="2 3">
    <name type="scientific">Capronia coronata CBS 617.96</name>
    <dbReference type="NCBI Taxonomy" id="1182541"/>
    <lineage>
        <taxon>Eukaryota</taxon>
        <taxon>Fungi</taxon>
        <taxon>Dikarya</taxon>
        <taxon>Ascomycota</taxon>
        <taxon>Pezizomycotina</taxon>
        <taxon>Eurotiomycetes</taxon>
        <taxon>Chaetothyriomycetidae</taxon>
        <taxon>Chaetothyriales</taxon>
        <taxon>Herpotrichiellaceae</taxon>
        <taxon>Capronia</taxon>
    </lineage>
</organism>
<evidence type="ECO:0000256" key="1">
    <source>
        <dbReference type="SAM" id="Phobius"/>
    </source>
</evidence>
<name>W9XDA9_9EURO</name>
<feature type="transmembrane region" description="Helical" evidence="1">
    <location>
        <begin position="54"/>
        <end position="74"/>
    </location>
</feature>
<comment type="caution">
    <text evidence="2">The sequence shown here is derived from an EMBL/GenBank/DDBJ whole genome shotgun (WGS) entry which is preliminary data.</text>
</comment>
<dbReference type="GeneID" id="19163704"/>
<dbReference type="HOGENOM" id="CLU_096567_3_0_1"/>
<evidence type="ECO:0000313" key="2">
    <source>
        <dbReference type="EMBL" id="EXJ78457.1"/>
    </source>
</evidence>
<protein>
    <recommendedName>
        <fullName evidence="4">MARVEL domain-containing protein</fullName>
    </recommendedName>
</protein>
<feature type="transmembrane region" description="Helical" evidence="1">
    <location>
        <begin position="20"/>
        <end position="38"/>
    </location>
</feature>
<evidence type="ECO:0008006" key="4">
    <source>
        <dbReference type="Google" id="ProtNLM"/>
    </source>
</evidence>
<feature type="transmembrane region" description="Helical" evidence="1">
    <location>
        <begin position="86"/>
        <end position="110"/>
    </location>
</feature>
<proteinExistence type="predicted"/>
<keyword evidence="1" id="KW-0812">Transmembrane</keyword>
<keyword evidence="1" id="KW-1133">Transmembrane helix</keyword>
<dbReference type="OrthoDB" id="5363290at2759"/>
<dbReference type="PANTHER" id="PTHR42083:SF1">
    <property type="entry name" value="MARVEL DOMAIN-CONTAINING PROTEIN"/>
    <property type="match status" value="1"/>
</dbReference>